<dbReference type="InterPro" id="IPR016047">
    <property type="entry name" value="M23ase_b-sheet_dom"/>
</dbReference>
<keyword evidence="2" id="KW-0081">Bacteriolytic enzyme</keyword>
<evidence type="ECO:0000256" key="2">
    <source>
        <dbReference type="ARBA" id="ARBA00022638"/>
    </source>
</evidence>
<dbReference type="EMBL" id="LR798432">
    <property type="protein sequence ID" value="CAB5231496.1"/>
    <property type="molecule type" value="Genomic_DNA"/>
</dbReference>
<dbReference type="EMBL" id="LR797496">
    <property type="protein sequence ID" value="CAB4220099.1"/>
    <property type="molecule type" value="Genomic_DNA"/>
</dbReference>
<evidence type="ECO:0000313" key="10">
    <source>
        <dbReference type="EMBL" id="CAB4192694.1"/>
    </source>
</evidence>
<dbReference type="EMBL" id="LR797192">
    <property type="protein sequence ID" value="CAB4192694.1"/>
    <property type="molecule type" value="Genomic_DNA"/>
</dbReference>
<protein>
    <submittedName>
        <fullName evidence="10">Peptidase M23</fullName>
    </submittedName>
</protein>
<dbReference type="Gene3D" id="2.70.70.10">
    <property type="entry name" value="Glucose Permease (Domain IIA)"/>
    <property type="match status" value="1"/>
</dbReference>
<gene>
    <name evidence="7" type="ORF">UFOVP1036_81</name>
    <name evidence="8" type="ORF">UFOVP1132_87</name>
    <name evidence="9" type="ORF">UFOVP1190_62</name>
    <name evidence="10" type="ORF">UFOVP1248_65</name>
    <name evidence="11" type="ORF">UFOVP1493_21</name>
    <name evidence="13" type="ORF">UFOVP1584_93</name>
    <name evidence="12" type="ORF">UFOVP1635_73</name>
    <name evidence="4" type="ORF">UFOVP521_15</name>
    <name evidence="5" type="ORF">UFOVP856_88</name>
    <name evidence="6" type="ORF">UFOVP967_101</name>
</gene>
<dbReference type="Pfam" id="PF01551">
    <property type="entry name" value="Peptidase_M23"/>
    <property type="match status" value="1"/>
</dbReference>
<dbReference type="EMBL" id="LR797456">
    <property type="protein sequence ID" value="CAB4217299.1"/>
    <property type="molecule type" value="Genomic_DNA"/>
</dbReference>
<dbReference type="EMBL" id="LR796910">
    <property type="protein sequence ID" value="CAB4174961.1"/>
    <property type="molecule type" value="Genomic_DNA"/>
</dbReference>
<evidence type="ECO:0000259" key="3">
    <source>
        <dbReference type="Pfam" id="PF01551"/>
    </source>
</evidence>
<dbReference type="SUPFAM" id="SSF51261">
    <property type="entry name" value="Duplicated hybrid motif"/>
    <property type="match status" value="1"/>
</dbReference>
<evidence type="ECO:0000313" key="6">
    <source>
        <dbReference type="EMBL" id="CAB4174961.1"/>
    </source>
</evidence>
<reference evidence="10" key="1">
    <citation type="submission" date="2020-05" db="EMBL/GenBank/DDBJ databases">
        <authorList>
            <person name="Chiriac C."/>
            <person name="Salcher M."/>
            <person name="Ghai R."/>
            <person name="Kavagutti S V."/>
        </authorList>
    </citation>
    <scope>NUCLEOTIDE SEQUENCE</scope>
</reference>
<evidence type="ECO:0000313" key="13">
    <source>
        <dbReference type="EMBL" id="CAB5231496.1"/>
    </source>
</evidence>
<dbReference type="EMBL" id="LR797145">
    <property type="protein sequence ID" value="CAB4190455.1"/>
    <property type="molecule type" value="Genomic_DNA"/>
</dbReference>
<dbReference type="EMBL" id="LR796496">
    <property type="protein sequence ID" value="CAB4148286.1"/>
    <property type="molecule type" value="Genomic_DNA"/>
</dbReference>
<proteinExistence type="predicted"/>
<dbReference type="GO" id="GO:0042742">
    <property type="term" value="P:defense response to bacterium"/>
    <property type="evidence" value="ECO:0007669"/>
    <property type="project" value="UniProtKB-KW"/>
</dbReference>
<evidence type="ECO:0000313" key="5">
    <source>
        <dbReference type="EMBL" id="CAB4168014.1"/>
    </source>
</evidence>
<dbReference type="CDD" id="cd12797">
    <property type="entry name" value="M23_peptidase"/>
    <property type="match status" value="1"/>
</dbReference>
<evidence type="ECO:0000256" key="1">
    <source>
        <dbReference type="ARBA" id="ARBA00022529"/>
    </source>
</evidence>
<evidence type="ECO:0000313" key="9">
    <source>
        <dbReference type="EMBL" id="CAB4190455.1"/>
    </source>
</evidence>
<dbReference type="EMBL" id="LR796991">
    <property type="protein sequence ID" value="CAB4180689.1"/>
    <property type="molecule type" value="Genomic_DNA"/>
</dbReference>
<dbReference type="EMBL" id="LR797088">
    <property type="protein sequence ID" value="CAB4186328.1"/>
    <property type="molecule type" value="Genomic_DNA"/>
</dbReference>
<accession>A0A6J5RLJ2</accession>
<sequence length="230" mass="25689">MKKMFPQRDSTEHNPTMGGFDYLEDNGSNCFHPGIDFNSGNGGNNDCGADVVAITTQTLVAHVEDKTGFGLHQWWRLDTGPYEGCFVHYCHLSHVDFTEIGTVAEREQVIAAVGRSGGWDYCHLHFEVSRAKPPNWGYWPKGQRVDAVAAQYHNPIDVAHAYDAWVKEEEMSPELKAIDAALKETNYPATEVPELLRALKTWNANSESLARWIEEIGALKAKVAELEARA</sequence>
<dbReference type="EMBL" id="LR796811">
    <property type="protein sequence ID" value="CAB4168014.1"/>
    <property type="molecule type" value="Genomic_DNA"/>
</dbReference>
<feature type="domain" description="M23ase beta-sheet core" evidence="3">
    <location>
        <begin position="31"/>
        <end position="131"/>
    </location>
</feature>
<keyword evidence="1" id="KW-0929">Antimicrobial</keyword>
<dbReference type="GO" id="GO:0003824">
    <property type="term" value="F:catalytic activity"/>
    <property type="evidence" value="ECO:0007669"/>
    <property type="project" value="UniProtKB-KW"/>
</dbReference>
<evidence type="ECO:0000313" key="7">
    <source>
        <dbReference type="EMBL" id="CAB4180689.1"/>
    </source>
</evidence>
<evidence type="ECO:0000313" key="11">
    <source>
        <dbReference type="EMBL" id="CAB4217299.1"/>
    </source>
</evidence>
<evidence type="ECO:0000313" key="12">
    <source>
        <dbReference type="EMBL" id="CAB4220099.1"/>
    </source>
</evidence>
<name>A0A6J5RLJ2_9CAUD</name>
<evidence type="ECO:0000313" key="4">
    <source>
        <dbReference type="EMBL" id="CAB4148286.1"/>
    </source>
</evidence>
<organism evidence="10">
    <name type="scientific">uncultured Caudovirales phage</name>
    <dbReference type="NCBI Taxonomy" id="2100421"/>
    <lineage>
        <taxon>Viruses</taxon>
        <taxon>Duplodnaviria</taxon>
        <taxon>Heunggongvirae</taxon>
        <taxon>Uroviricota</taxon>
        <taxon>Caudoviricetes</taxon>
        <taxon>Peduoviridae</taxon>
        <taxon>Maltschvirus</taxon>
        <taxon>Maltschvirus maltsch</taxon>
    </lineage>
</organism>
<dbReference type="GO" id="GO:0031640">
    <property type="term" value="P:killing of cells of another organism"/>
    <property type="evidence" value="ECO:0007669"/>
    <property type="project" value="UniProtKB-KW"/>
</dbReference>
<evidence type="ECO:0000313" key="8">
    <source>
        <dbReference type="EMBL" id="CAB4186328.1"/>
    </source>
</evidence>
<dbReference type="InterPro" id="IPR011055">
    <property type="entry name" value="Dup_hybrid_motif"/>
</dbReference>